<evidence type="ECO:0000256" key="2">
    <source>
        <dbReference type="ARBA" id="ARBA00022679"/>
    </source>
</evidence>
<keyword evidence="4" id="KW-1185">Reference proteome</keyword>
<dbReference type="EC" id="2.4.-.-" evidence="3"/>
<dbReference type="InterPro" id="IPR051199">
    <property type="entry name" value="LPS_LOS_Heptosyltrfase"/>
</dbReference>
<evidence type="ECO:0000256" key="1">
    <source>
        <dbReference type="ARBA" id="ARBA00022676"/>
    </source>
</evidence>
<accession>A0ABV1RP15</accession>
<dbReference type="SUPFAM" id="SSF53756">
    <property type="entry name" value="UDP-Glycosyltransferase/glycogen phosphorylase"/>
    <property type="match status" value="1"/>
</dbReference>
<reference evidence="3 4" key="1">
    <citation type="submission" date="2024-06" db="EMBL/GenBank/DDBJ databases">
        <title>Pontibacter populi HYL7-15.</title>
        <authorList>
            <person name="Kim M.K."/>
        </authorList>
    </citation>
    <scope>NUCLEOTIDE SEQUENCE [LARGE SCALE GENOMIC DNA]</scope>
    <source>
        <strain evidence="3 4">HYL7-15</strain>
    </source>
</reference>
<keyword evidence="2 3" id="KW-0808">Transferase</keyword>
<evidence type="ECO:0000313" key="3">
    <source>
        <dbReference type="EMBL" id="MER2996112.1"/>
    </source>
</evidence>
<gene>
    <name evidence="3" type="ORF">ABS362_01060</name>
</gene>
<dbReference type="RefSeq" id="WP_350410228.1">
    <property type="nucleotide sequence ID" value="NZ_JBEOKT010000001.1"/>
</dbReference>
<evidence type="ECO:0000313" key="4">
    <source>
        <dbReference type="Proteomes" id="UP001476807"/>
    </source>
</evidence>
<proteinExistence type="predicted"/>
<sequence>MQKEKLKILIIRFSSIGDIIYTTPVVRCLKQQVPGVEIHFLTKPGFRFILDNNPYVDKLHLLQNHLNDTIRELKAEQFDYVIDLHNSLRSVLVKYKLGVKFYTFKKQRIRKILALKFKLNTVKPTHLVDRYLETIKFLGVVNDQKPVDYFLPGDYSLNTLLPETHQQDYVAFIIGATHFTKRMPNEQVVSICQSLNKPVVLLGGKDVEENGAIITEAAGAKVYNACGKLNMNESVYVVKQAAKVIGFDTGLTHISEAFNKELVTIWGSTVPELLGVQPYQVTKHYEAGVELPCRPCTKFGRSECPLGHFKCMRDIDEKAIVDFVNREL</sequence>
<dbReference type="CDD" id="cd03789">
    <property type="entry name" value="GT9_LPS_heptosyltransferase"/>
    <property type="match status" value="1"/>
</dbReference>
<protein>
    <submittedName>
        <fullName evidence="3">Glycosyltransferase family 9 protein</fullName>
        <ecNumber evidence="3">2.4.-.-</ecNumber>
    </submittedName>
</protein>
<dbReference type="Proteomes" id="UP001476807">
    <property type="component" value="Unassembled WGS sequence"/>
</dbReference>
<comment type="caution">
    <text evidence="3">The sequence shown here is derived from an EMBL/GenBank/DDBJ whole genome shotgun (WGS) entry which is preliminary data.</text>
</comment>
<keyword evidence="1 3" id="KW-0328">Glycosyltransferase</keyword>
<dbReference type="Pfam" id="PF01075">
    <property type="entry name" value="Glyco_transf_9"/>
    <property type="match status" value="1"/>
</dbReference>
<organism evidence="3 4">
    <name type="scientific">Pontibacter populi</name>
    <dbReference type="NCBI Taxonomy" id="890055"/>
    <lineage>
        <taxon>Bacteria</taxon>
        <taxon>Pseudomonadati</taxon>
        <taxon>Bacteroidota</taxon>
        <taxon>Cytophagia</taxon>
        <taxon>Cytophagales</taxon>
        <taxon>Hymenobacteraceae</taxon>
        <taxon>Pontibacter</taxon>
    </lineage>
</organism>
<name>A0ABV1RP15_9BACT</name>
<dbReference type="InterPro" id="IPR002201">
    <property type="entry name" value="Glyco_trans_9"/>
</dbReference>
<dbReference type="Gene3D" id="3.40.50.2000">
    <property type="entry name" value="Glycogen Phosphorylase B"/>
    <property type="match status" value="2"/>
</dbReference>
<dbReference type="EMBL" id="JBEOKT010000001">
    <property type="protein sequence ID" value="MER2996112.1"/>
    <property type="molecule type" value="Genomic_DNA"/>
</dbReference>
<dbReference type="GO" id="GO:0016757">
    <property type="term" value="F:glycosyltransferase activity"/>
    <property type="evidence" value="ECO:0007669"/>
    <property type="project" value="UniProtKB-KW"/>
</dbReference>
<dbReference type="PANTHER" id="PTHR30160">
    <property type="entry name" value="TETRAACYLDISACCHARIDE 4'-KINASE-RELATED"/>
    <property type="match status" value="1"/>
</dbReference>